<gene>
    <name evidence="6" type="ORF">J2S73_003775</name>
</gene>
<proteinExistence type="predicted"/>
<keyword evidence="1" id="KW-0805">Transcription regulation</keyword>
<dbReference type="PANTHER" id="PTHR30136">
    <property type="entry name" value="HELIX-TURN-HELIX TRANSCRIPTIONAL REGULATOR, ICLR FAMILY"/>
    <property type="match status" value="1"/>
</dbReference>
<reference evidence="6" key="1">
    <citation type="submission" date="2023-07" db="EMBL/GenBank/DDBJ databases">
        <title>Genomic Encyclopedia of Type Strains, Phase IV (KMG-IV): sequencing the most valuable type-strain genomes for metagenomic binning, comparative biology and taxonomic classification.</title>
        <authorList>
            <person name="Goeker M."/>
        </authorList>
    </citation>
    <scope>NUCLEOTIDE SEQUENCE</scope>
    <source>
        <strain evidence="6">DSM 21202</strain>
    </source>
</reference>
<dbReference type="Gene3D" id="1.10.10.10">
    <property type="entry name" value="Winged helix-like DNA-binding domain superfamily/Winged helix DNA-binding domain"/>
    <property type="match status" value="1"/>
</dbReference>
<dbReference type="PROSITE" id="PS51078">
    <property type="entry name" value="ICLR_ED"/>
    <property type="match status" value="1"/>
</dbReference>
<dbReference type="PANTHER" id="PTHR30136:SF8">
    <property type="entry name" value="TRANSCRIPTIONAL REGULATORY PROTEIN"/>
    <property type="match status" value="1"/>
</dbReference>
<evidence type="ECO:0000256" key="2">
    <source>
        <dbReference type="ARBA" id="ARBA00023125"/>
    </source>
</evidence>
<keyword evidence="7" id="KW-1185">Reference proteome</keyword>
<dbReference type="Pfam" id="PF01614">
    <property type="entry name" value="IclR_C"/>
    <property type="match status" value="1"/>
</dbReference>
<keyword evidence="3" id="KW-0804">Transcription</keyword>
<accession>A0AAE4ATH5</accession>
<dbReference type="InterPro" id="IPR036388">
    <property type="entry name" value="WH-like_DNA-bd_sf"/>
</dbReference>
<dbReference type="InterPro" id="IPR036390">
    <property type="entry name" value="WH_DNA-bd_sf"/>
</dbReference>
<keyword evidence="2 6" id="KW-0238">DNA-binding</keyword>
<feature type="domain" description="HTH iclR-type" evidence="4">
    <location>
        <begin position="17"/>
        <end position="79"/>
    </location>
</feature>
<dbReference type="InterPro" id="IPR005471">
    <property type="entry name" value="Tscrpt_reg_IclR_N"/>
</dbReference>
<organism evidence="6 7">
    <name type="scientific">Amorphus orientalis</name>
    <dbReference type="NCBI Taxonomy" id="649198"/>
    <lineage>
        <taxon>Bacteria</taxon>
        <taxon>Pseudomonadati</taxon>
        <taxon>Pseudomonadota</taxon>
        <taxon>Alphaproteobacteria</taxon>
        <taxon>Hyphomicrobiales</taxon>
        <taxon>Amorphaceae</taxon>
        <taxon>Amorphus</taxon>
    </lineage>
</organism>
<dbReference type="InterPro" id="IPR014757">
    <property type="entry name" value="Tscrpt_reg_IclR_C"/>
</dbReference>
<sequence>MASDPAPDKPAEASGGIQSLDAALRVLLAMARLDGPVALSELARECDMPVSKVHRYLASFLHAGLAKQAGRSGKYDLGATAIEMGLAALHRHDFVNWISEELPALALDTGMTALLCVWGNSGATIVRWERAPSFVITSLGLGTTLPLLTSATGRAFLGYLPEAVVGGEMKRELRLLKARPSVWPELTPDLKGVRALAGQVREEGIARVDGRFIPGLVAVAAPVLDWQEQAVAVVTLIGTDPAAIEPDAPGIAALRAFAARHSLSTDPAPRPSGAPE</sequence>
<dbReference type="EMBL" id="JAUSUL010000005">
    <property type="protein sequence ID" value="MDQ0317291.1"/>
    <property type="molecule type" value="Genomic_DNA"/>
</dbReference>
<dbReference type="SUPFAM" id="SSF55781">
    <property type="entry name" value="GAF domain-like"/>
    <property type="match status" value="1"/>
</dbReference>
<dbReference type="Proteomes" id="UP001229244">
    <property type="component" value="Unassembled WGS sequence"/>
</dbReference>
<evidence type="ECO:0000256" key="3">
    <source>
        <dbReference type="ARBA" id="ARBA00023163"/>
    </source>
</evidence>
<evidence type="ECO:0000256" key="1">
    <source>
        <dbReference type="ARBA" id="ARBA00023015"/>
    </source>
</evidence>
<evidence type="ECO:0000259" key="4">
    <source>
        <dbReference type="PROSITE" id="PS51077"/>
    </source>
</evidence>
<feature type="domain" description="IclR-ED" evidence="5">
    <location>
        <begin position="80"/>
        <end position="269"/>
    </location>
</feature>
<dbReference type="SUPFAM" id="SSF46785">
    <property type="entry name" value="Winged helix' DNA-binding domain"/>
    <property type="match status" value="1"/>
</dbReference>
<dbReference type="Gene3D" id="3.30.450.40">
    <property type="match status" value="1"/>
</dbReference>
<dbReference type="GO" id="GO:0045892">
    <property type="term" value="P:negative regulation of DNA-templated transcription"/>
    <property type="evidence" value="ECO:0007669"/>
    <property type="project" value="TreeGrafter"/>
</dbReference>
<evidence type="ECO:0000313" key="6">
    <source>
        <dbReference type="EMBL" id="MDQ0317291.1"/>
    </source>
</evidence>
<comment type="caution">
    <text evidence="6">The sequence shown here is derived from an EMBL/GenBank/DDBJ whole genome shotgun (WGS) entry which is preliminary data.</text>
</comment>
<dbReference type="Pfam" id="PF09339">
    <property type="entry name" value="HTH_IclR"/>
    <property type="match status" value="1"/>
</dbReference>
<dbReference type="RefSeq" id="WP_306887208.1">
    <property type="nucleotide sequence ID" value="NZ_JAUSUL010000005.1"/>
</dbReference>
<dbReference type="InterPro" id="IPR050707">
    <property type="entry name" value="HTH_MetabolicPath_Reg"/>
</dbReference>
<evidence type="ECO:0000259" key="5">
    <source>
        <dbReference type="PROSITE" id="PS51078"/>
    </source>
</evidence>
<name>A0AAE4ATH5_9HYPH</name>
<protein>
    <submittedName>
        <fullName evidence="6">DNA-binding IclR family transcriptional regulator</fullName>
    </submittedName>
</protein>
<evidence type="ECO:0000313" key="7">
    <source>
        <dbReference type="Proteomes" id="UP001229244"/>
    </source>
</evidence>
<dbReference type="InterPro" id="IPR029016">
    <property type="entry name" value="GAF-like_dom_sf"/>
</dbReference>
<dbReference type="SMART" id="SM00346">
    <property type="entry name" value="HTH_ICLR"/>
    <property type="match status" value="1"/>
</dbReference>
<dbReference type="GO" id="GO:0003700">
    <property type="term" value="F:DNA-binding transcription factor activity"/>
    <property type="evidence" value="ECO:0007669"/>
    <property type="project" value="TreeGrafter"/>
</dbReference>
<dbReference type="GO" id="GO:0003677">
    <property type="term" value="F:DNA binding"/>
    <property type="evidence" value="ECO:0007669"/>
    <property type="project" value="UniProtKB-KW"/>
</dbReference>
<dbReference type="PROSITE" id="PS51077">
    <property type="entry name" value="HTH_ICLR"/>
    <property type="match status" value="1"/>
</dbReference>
<dbReference type="AlphaFoldDB" id="A0AAE4ATH5"/>